<gene>
    <name evidence="1" type="ORF">MCHLO_04161</name>
</gene>
<accession>A0ABQ0L697</accession>
<dbReference type="Proteomes" id="UP000815677">
    <property type="component" value="Unassembled WGS sequence"/>
</dbReference>
<evidence type="ECO:0000313" key="2">
    <source>
        <dbReference type="Proteomes" id="UP000815677"/>
    </source>
</evidence>
<name>A0ABQ0L697_MYCCL</name>
<sequence length="532" mass="59691">MFREVSGVGRLTRSQRLTTAVLPVELWELTLSHDFSVEELLVLATVSRVFHGLAIRVALRKSGLSSRVYTDEEINCPSLVLRILHLSFSTFAVCHLDIEFQLANVHRDLRALEAIMPFCRSLEKLHIGFSGDVLASQEQNKTADLPVLMRILASLVAKPDGNAPVVVLFKATMWQCQAKDVREWNLDRIGAQFSADITLLTKQQLAQPSHYGDDARYWRRMEATVYNGTSTYFRHLTELVSVTVDCSLRWKDNPCSLIAFNPPNVTFFRLSQPSAEVDGGAILPAVLAQATLPHLSYIDIEFPLRATPADISAFLLRHPQIDTLKVRNRPPIRKPREEDADGENCSEITPLALPSLTSLKITGFLHDPVDPSPLKHLVQSPSLCKLVYNMPAWLGDAPVDAFAHELATMASVPGSVSLKLRLTRLYFRRDRDAWESDDTPDADGAQAQSQFWYQHPRVTAVLPTLHCVQDLEVMINSRSEGHRVLEFVRLLPGVVNLRFLIHPDERLRVRTADEGDPVIGCCKCCLGPFTYM</sequence>
<protein>
    <recommendedName>
        <fullName evidence="3">F-box domain-containing protein</fullName>
    </recommendedName>
</protein>
<organism evidence="1 2">
    <name type="scientific">Mycena chlorophos</name>
    <name type="common">Agaric fungus</name>
    <name type="synonym">Agaricus chlorophos</name>
    <dbReference type="NCBI Taxonomy" id="658473"/>
    <lineage>
        <taxon>Eukaryota</taxon>
        <taxon>Fungi</taxon>
        <taxon>Dikarya</taxon>
        <taxon>Basidiomycota</taxon>
        <taxon>Agaricomycotina</taxon>
        <taxon>Agaricomycetes</taxon>
        <taxon>Agaricomycetidae</taxon>
        <taxon>Agaricales</taxon>
        <taxon>Marasmiineae</taxon>
        <taxon>Mycenaceae</taxon>
        <taxon>Mycena</taxon>
    </lineage>
</organism>
<evidence type="ECO:0008006" key="3">
    <source>
        <dbReference type="Google" id="ProtNLM"/>
    </source>
</evidence>
<dbReference type="EMBL" id="DF842682">
    <property type="protein sequence ID" value="GAT46660.1"/>
    <property type="molecule type" value="Genomic_DNA"/>
</dbReference>
<reference evidence="1" key="1">
    <citation type="submission" date="2014-09" db="EMBL/GenBank/DDBJ databases">
        <title>Genome sequence of the luminous mushroom Mycena chlorophos for searching fungal bioluminescence genes.</title>
        <authorList>
            <person name="Tanaka Y."/>
            <person name="Kasuga D."/>
            <person name="Oba Y."/>
            <person name="Hase S."/>
            <person name="Sato K."/>
            <person name="Oba Y."/>
            <person name="Sakakibara Y."/>
        </authorList>
    </citation>
    <scope>NUCLEOTIDE SEQUENCE</scope>
</reference>
<evidence type="ECO:0000313" key="1">
    <source>
        <dbReference type="EMBL" id="GAT46660.1"/>
    </source>
</evidence>
<proteinExistence type="predicted"/>
<keyword evidence="2" id="KW-1185">Reference proteome</keyword>